<dbReference type="Proteomes" id="UP000887580">
    <property type="component" value="Unplaced"/>
</dbReference>
<reference evidence="2" key="1">
    <citation type="submission" date="2022-11" db="UniProtKB">
        <authorList>
            <consortium name="WormBaseParasite"/>
        </authorList>
    </citation>
    <scope>IDENTIFICATION</scope>
</reference>
<sequence length="408" mass="47021">MRLIYGPRQCLLTTYRMICPFPAAGNNVETVNFEIGASSVVERQMKFHEFALTKSDNKPREFVSCMSRMIAFEDWALFLVQMETFRYYGGNLVVVYVECALKKLNELMKVYEKDGLIKIRKAYKGSSNPNIPYDPDAQTEYANQMTNSHMCLYEFRESAEFISFTDWDDVLVGPNFGKISTPFAEVFRQVSTLNPFAASFSISRYPFINEKAFRPKSYQFSLELLFNQLHYSTKIEPPKVVVRPQLVAGVWIHNLIYAESDKYYEMKVNSTNAALLHLKNLIIDEEETEVTLNKLMFSENGSHLIDGKVLQQNMVKMFEKHNFTFDLSAFSHSQIFHKLISKCYSSIEKSASDNSLIFCPTHKACIYPDQNVTVIKVKTSFKHPKIVAGSIWHERKDVSFVESHKGCL</sequence>
<protein>
    <submittedName>
        <fullName evidence="2">Glycosyltransferase family 92 protein</fullName>
    </submittedName>
</protein>
<evidence type="ECO:0000313" key="1">
    <source>
        <dbReference type="Proteomes" id="UP000887580"/>
    </source>
</evidence>
<accession>A0AC35ERL4</accession>
<proteinExistence type="predicted"/>
<dbReference type="WBParaSite" id="PS1159_v2.g10191.t1">
    <property type="protein sequence ID" value="PS1159_v2.g10191.t1"/>
    <property type="gene ID" value="PS1159_v2.g10191"/>
</dbReference>
<organism evidence="1 2">
    <name type="scientific">Panagrolaimus sp. PS1159</name>
    <dbReference type="NCBI Taxonomy" id="55785"/>
    <lineage>
        <taxon>Eukaryota</taxon>
        <taxon>Metazoa</taxon>
        <taxon>Ecdysozoa</taxon>
        <taxon>Nematoda</taxon>
        <taxon>Chromadorea</taxon>
        <taxon>Rhabditida</taxon>
        <taxon>Tylenchina</taxon>
        <taxon>Panagrolaimomorpha</taxon>
        <taxon>Panagrolaimoidea</taxon>
        <taxon>Panagrolaimidae</taxon>
        <taxon>Panagrolaimus</taxon>
    </lineage>
</organism>
<name>A0AC35ERL4_9BILA</name>
<evidence type="ECO:0000313" key="2">
    <source>
        <dbReference type="WBParaSite" id="PS1159_v2.g10191.t1"/>
    </source>
</evidence>